<feature type="compositionally biased region" description="Polar residues" evidence="1">
    <location>
        <begin position="15"/>
        <end position="32"/>
    </location>
</feature>
<evidence type="ECO:0000259" key="3">
    <source>
        <dbReference type="Pfam" id="PF00561"/>
    </source>
</evidence>
<keyword evidence="2" id="KW-1133">Transmembrane helix</keyword>
<evidence type="ECO:0000313" key="4">
    <source>
        <dbReference type="EMBL" id="CAK9228378.1"/>
    </source>
</evidence>
<accession>A0ABP0US45</accession>
<dbReference type="InterPro" id="IPR029058">
    <property type="entry name" value="AB_hydrolase_fold"/>
</dbReference>
<dbReference type="PANTHER" id="PTHR45763">
    <property type="entry name" value="HYDROLASE, ALPHA/BETA FOLD FAMILY PROTEIN, EXPRESSED-RELATED"/>
    <property type="match status" value="1"/>
</dbReference>
<proteinExistence type="predicted"/>
<dbReference type="Pfam" id="PF00561">
    <property type="entry name" value="Abhydrolase_1"/>
    <property type="match status" value="1"/>
</dbReference>
<evidence type="ECO:0000256" key="2">
    <source>
        <dbReference type="SAM" id="Phobius"/>
    </source>
</evidence>
<gene>
    <name evidence="4" type="ORF">CSSPTR1EN2_LOCUS19018</name>
</gene>
<dbReference type="SUPFAM" id="SSF53474">
    <property type="entry name" value="alpha/beta-Hydrolases"/>
    <property type="match status" value="1"/>
</dbReference>
<reference evidence="4" key="1">
    <citation type="submission" date="2024-02" db="EMBL/GenBank/DDBJ databases">
        <authorList>
            <consortium name="ELIXIR-Norway"/>
            <consortium name="Elixir Norway"/>
        </authorList>
    </citation>
    <scope>NUCLEOTIDE SEQUENCE</scope>
</reference>
<feature type="region of interest" description="Disordered" evidence="1">
    <location>
        <begin position="1"/>
        <end position="34"/>
    </location>
</feature>
<dbReference type="Proteomes" id="UP001497512">
    <property type="component" value="Chromosome 6"/>
</dbReference>
<feature type="transmembrane region" description="Helical" evidence="2">
    <location>
        <begin position="42"/>
        <end position="62"/>
    </location>
</feature>
<keyword evidence="2" id="KW-0812">Transmembrane</keyword>
<name>A0ABP0US45_9BRYO</name>
<evidence type="ECO:0000313" key="5">
    <source>
        <dbReference type="Proteomes" id="UP001497512"/>
    </source>
</evidence>
<dbReference type="PANTHER" id="PTHR45763:SF51">
    <property type="entry name" value="ALPHA_BETA-HYDROLASES SUPERFAMILY PROTEIN"/>
    <property type="match status" value="1"/>
</dbReference>
<evidence type="ECO:0000256" key="1">
    <source>
        <dbReference type="SAM" id="MobiDB-lite"/>
    </source>
</evidence>
<dbReference type="InterPro" id="IPR000073">
    <property type="entry name" value="AB_hydrolase_1"/>
</dbReference>
<keyword evidence="5" id="KW-1185">Reference proteome</keyword>
<keyword evidence="2" id="KW-0472">Membrane</keyword>
<dbReference type="Gene3D" id="3.40.50.1820">
    <property type="entry name" value="alpha/beta hydrolase"/>
    <property type="match status" value="1"/>
</dbReference>
<dbReference type="EMBL" id="OZ019898">
    <property type="protein sequence ID" value="CAK9228378.1"/>
    <property type="molecule type" value="Genomic_DNA"/>
</dbReference>
<protein>
    <recommendedName>
        <fullName evidence="3">AB hydrolase-1 domain-containing protein</fullName>
    </recommendedName>
</protein>
<feature type="domain" description="AB hydrolase-1" evidence="3">
    <location>
        <begin position="107"/>
        <end position="367"/>
    </location>
</feature>
<organism evidence="4 5">
    <name type="scientific">Sphagnum troendelagicum</name>
    <dbReference type="NCBI Taxonomy" id="128251"/>
    <lineage>
        <taxon>Eukaryota</taxon>
        <taxon>Viridiplantae</taxon>
        <taxon>Streptophyta</taxon>
        <taxon>Embryophyta</taxon>
        <taxon>Bryophyta</taxon>
        <taxon>Sphagnophytina</taxon>
        <taxon>Sphagnopsida</taxon>
        <taxon>Sphagnales</taxon>
        <taxon>Sphagnaceae</taxon>
        <taxon>Sphagnum</taxon>
    </lineage>
</organism>
<sequence>MGSEQVAARKGPRISASSARSHTRNKPNNNPKRTLPSAFAGLLRRFVLVLIAAAVGLVYKAITPPPVKVLNSINGPQVTAQRVQLPDGRFLAYEESGVPAELAKVNVISIHGYGGSRHSTLPASKDLVEKLGIHFVTFDRAGYGQSDPNPKRSIKSDALDVDNLANALSLGPSFYVIATSIGGYTGWGLIKYIPERVAGIAMLAPVTNFWWPGIPAQEAKTAWDTQLLGDKLALRVAHYAPWLVYWYMTQSLFPTSSTAPQTKVRGYSKMDTEIIAKMKKLQDPKKAEEVTQQGKFESLCRDVIIMFSNWEFEPADLKNPFEKSSKTVHIWQGTDDYLVPFHIQRYIAKRLPWVHYHELDGYGHVLHYIPGLVDQVLQELLADDEHRTDAGIVL</sequence>